<dbReference type="InterPro" id="IPR011701">
    <property type="entry name" value="MFS"/>
</dbReference>
<dbReference type="GO" id="GO:0005886">
    <property type="term" value="C:plasma membrane"/>
    <property type="evidence" value="ECO:0007669"/>
    <property type="project" value="UniProtKB-SubCell"/>
</dbReference>
<evidence type="ECO:0000256" key="3">
    <source>
        <dbReference type="ARBA" id="ARBA00022692"/>
    </source>
</evidence>
<evidence type="ECO:0000313" key="10">
    <source>
        <dbReference type="Proteomes" id="UP000432464"/>
    </source>
</evidence>
<dbReference type="InterPro" id="IPR020846">
    <property type="entry name" value="MFS_dom"/>
</dbReference>
<feature type="transmembrane region" description="Helical" evidence="7">
    <location>
        <begin position="312"/>
        <end position="337"/>
    </location>
</feature>
<dbReference type="InterPro" id="IPR050189">
    <property type="entry name" value="MFS_Efflux_Transporters"/>
</dbReference>
<evidence type="ECO:0000256" key="7">
    <source>
        <dbReference type="SAM" id="Phobius"/>
    </source>
</evidence>
<feature type="transmembrane region" description="Helical" evidence="7">
    <location>
        <begin position="349"/>
        <end position="365"/>
    </location>
</feature>
<evidence type="ECO:0000256" key="2">
    <source>
        <dbReference type="ARBA" id="ARBA00022475"/>
    </source>
</evidence>
<keyword evidence="2" id="KW-1003">Cell membrane</keyword>
<dbReference type="Gene3D" id="1.20.1250.20">
    <property type="entry name" value="MFS general substrate transporter like domains"/>
    <property type="match status" value="2"/>
</dbReference>
<keyword evidence="10" id="KW-1185">Reference proteome</keyword>
<feature type="region of interest" description="Disordered" evidence="6">
    <location>
        <begin position="28"/>
        <end position="66"/>
    </location>
</feature>
<dbReference type="Proteomes" id="UP000432464">
    <property type="component" value="Unassembled WGS sequence"/>
</dbReference>
<feature type="transmembrane region" description="Helical" evidence="7">
    <location>
        <begin position="203"/>
        <end position="225"/>
    </location>
</feature>
<evidence type="ECO:0000256" key="1">
    <source>
        <dbReference type="ARBA" id="ARBA00004651"/>
    </source>
</evidence>
<feature type="transmembrane region" description="Helical" evidence="7">
    <location>
        <begin position="404"/>
        <end position="430"/>
    </location>
</feature>
<keyword evidence="3 7" id="KW-0812">Transmembrane</keyword>
<evidence type="ECO:0000256" key="4">
    <source>
        <dbReference type="ARBA" id="ARBA00022989"/>
    </source>
</evidence>
<dbReference type="Pfam" id="PF07690">
    <property type="entry name" value="MFS_1"/>
    <property type="match status" value="1"/>
</dbReference>
<feature type="transmembrane region" description="Helical" evidence="7">
    <location>
        <begin position="275"/>
        <end position="292"/>
    </location>
</feature>
<feature type="transmembrane region" description="Helical" evidence="7">
    <location>
        <begin position="371"/>
        <end position="392"/>
    </location>
</feature>
<evidence type="ECO:0000256" key="6">
    <source>
        <dbReference type="SAM" id="MobiDB-lite"/>
    </source>
</evidence>
<dbReference type="AlphaFoldDB" id="A0A6I3L5N0"/>
<dbReference type="EMBL" id="WMBB01000012">
    <property type="protein sequence ID" value="MTE15964.1"/>
    <property type="molecule type" value="Genomic_DNA"/>
</dbReference>
<feature type="transmembrane region" description="Helical" evidence="7">
    <location>
        <begin position="170"/>
        <end position="191"/>
    </location>
</feature>
<reference evidence="9 10" key="1">
    <citation type="submission" date="2019-11" db="EMBL/GenBank/DDBJ databases">
        <title>Nocardia sp. nov. CT2-14 isolated from soil.</title>
        <authorList>
            <person name="Kanchanasin P."/>
            <person name="Tanasupawat S."/>
            <person name="Yuki M."/>
            <person name="Kudo T."/>
        </authorList>
    </citation>
    <scope>NUCLEOTIDE SEQUENCE [LARGE SCALE GENOMIC DNA]</scope>
    <source>
        <strain evidence="9 10">CT2-14</strain>
    </source>
</reference>
<feature type="transmembrane region" description="Helical" evidence="7">
    <location>
        <begin position="112"/>
        <end position="129"/>
    </location>
</feature>
<feature type="transmembrane region" description="Helical" evidence="7">
    <location>
        <begin position="141"/>
        <end position="164"/>
    </location>
</feature>
<comment type="caution">
    <text evidence="9">The sequence shown here is derived from an EMBL/GenBank/DDBJ whole genome shotgun (WGS) entry which is preliminary data.</text>
</comment>
<dbReference type="GO" id="GO:0022857">
    <property type="term" value="F:transmembrane transporter activity"/>
    <property type="evidence" value="ECO:0007669"/>
    <property type="project" value="InterPro"/>
</dbReference>
<dbReference type="PROSITE" id="PS50850">
    <property type="entry name" value="MFS"/>
    <property type="match status" value="1"/>
</dbReference>
<feature type="domain" description="Major facilitator superfamily (MFS) profile" evidence="8">
    <location>
        <begin position="79"/>
        <end position="462"/>
    </location>
</feature>
<protein>
    <submittedName>
        <fullName evidence="9">MFS transporter</fullName>
    </submittedName>
</protein>
<evidence type="ECO:0000313" key="9">
    <source>
        <dbReference type="EMBL" id="MTE15964.1"/>
    </source>
</evidence>
<feature type="transmembrane region" description="Helical" evidence="7">
    <location>
        <begin position="75"/>
        <end position="92"/>
    </location>
</feature>
<organism evidence="9 10">
    <name type="scientific">Nocardia aurantiaca</name>
    <dbReference type="NCBI Taxonomy" id="2675850"/>
    <lineage>
        <taxon>Bacteria</taxon>
        <taxon>Bacillati</taxon>
        <taxon>Actinomycetota</taxon>
        <taxon>Actinomycetes</taxon>
        <taxon>Mycobacteriales</taxon>
        <taxon>Nocardiaceae</taxon>
        <taxon>Nocardia</taxon>
    </lineage>
</organism>
<feature type="transmembrane region" description="Helical" evidence="7">
    <location>
        <begin position="231"/>
        <end position="249"/>
    </location>
</feature>
<evidence type="ECO:0000256" key="5">
    <source>
        <dbReference type="ARBA" id="ARBA00023136"/>
    </source>
</evidence>
<dbReference type="PANTHER" id="PTHR43124:SF3">
    <property type="entry name" value="CHLORAMPHENICOL EFFLUX PUMP RV0191"/>
    <property type="match status" value="1"/>
</dbReference>
<name>A0A6I3L5N0_9NOCA</name>
<dbReference type="PANTHER" id="PTHR43124">
    <property type="entry name" value="PURINE EFFLUX PUMP PBUE"/>
    <property type="match status" value="1"/>
</dbReference>
<dbReference type="CDD" id="cd17319">
    <property type="entry name" value="MFS_ExuT_GudP_like"/>
    <property type="match status" value="1"/>
</dbReference>
<sequence length="483" mass="50711">MPREAPMRVQEARGLICRAFTRFRSRSSKAASTADSGTRPPSMAVSGDSTVSSGMGPSVAPSHSSRCEGAWMPRTTRITILLLFAAWVVDYIDRTVINFALPSIGDDLGLDHTQQGLLVSVFFIAYALVQIPGGLLADRYGALKVGIVGLTAWSIFTGLTAVAWSFAVLLAIRFLFGLVQGVFPAAAIKALAERSLPEQRTTAAGWTNSSNAAGLLLAAMIAGVMLPTVGWRVMFGVISVLGVAVILAWRRWMPEPLARDEIPVANVGAEAERRAVLLSPALIGFAVIFFGYDVLVWGVTAWTPTFLHEQRGISMAGIAFAAVPTTLAAAAGVVLGARLSDRIGGRPRVIVVPAMAFTAAMLFALPRAESFPLFVLLGTAMSLVAGMAYMPAFSVPLRSLPSSYIGAATGLIIFGGQLAGVASPLAFGVVTDHVSYTTAFETMAIGPLLALLAAAVVPQTADAFRGTLARRTSATVPSKESLT</sequence>
<gene>
    <name evidence="9" type="ORF">GLP40_24730</name>
</gene>
<accession>A0A6I3L5N0</accession>
<feature type="transmembrane region" description="Helical" evidence="7">
    <location>
        <begin position="442"/>
        <end position="461"/>
    </location>
</feature>
<evidence type="ECO:0000259" key="8">
    <source>
        <dbReference type="PROSITE" id="PS50850"/>
    </source>
</evidence>
<keyword evidence="5 7" id="KW-0472">Membrane</keyword>
<proteinExistence type="predicted"/>
<dbReference type="InterPro" id="IPR036259">
    <property type="entry name" value="MFS_trans_sf"/>
</dbReference>
<dbReference type="SUPFAM" id="SSF103473">
    <property type="entry name" value="MFS general substrate transporter"/>
    <property type="match status" value="1"/>
</dbReference>
<keyword evidence="4 7" id="KW-1133">Transmembrane helix</keyword>
<comment type="subcellular location">
    <subcellularLocation>
        <location evidence="1">Cell membrane</location>
        <topology evidence="1">Multi-pass membrane protein</topology>
    </subcellularLocation>
</comment>